<dbReference type="EMBL" id="MK049014">
    <property type="protein sequence ID" value="AZQ24955.1"/>
    <property type="molecule type" value="mRNA"/>
</dbReference>
<name>A0A3S5HST1_APHGI</name>
<dbReference type="PANTHER" id="PTHR11257">
    <property type="entry name" value="CHEMOSENSORY PROTEIN-RELATED"/>
    <property type="match status" value="1"/>
</dbReference>
<protein>
    <submittedName>
        <fullName evidence="2">Chemosensory protein</fullName>
    </submittedName>
</protein>
<evidence type="ECO:0000256" key="1">
    <source>
        <dbReference type="SAM" id="SignalP"/>
    </source>
</evidence>
<keyword evidence="1" id="KW-0732">Signal</keyword>
<proteinExistence type="evidence at transcript level"/>
<dbReference type="Gene3D" id="1.10.2080.10">
    <property type="entry name" value="Insect odorant-binding protein A10/Ejaculatory bulb-specific protein 3"/>
    <property type="match status" value="1"/>
</dbReference>
<dbReference type="InterPro" id="IPR005055">
    <property type="entry name" value="A10/PebIII"/>
</dbReference>
<dbReference type="AlphaFoldDB" id="A0A3S5HST1"/>
<dbReference type="InterPro" id="IPR036682">
    <property type="entry name" value="OS_D_A10/PebIII_sf"/>
</dbReference>
<evidence type="ECO:0000313" key="2">
    <source>
        <dbReference type="EMBL" id="AZQ24955.1"/>
    </source>
</evidence>
<sequence>MKIAILFLAVMVAVVTAKPANQYTNKYDDINLDEILGNKRILNNYIKCLLEQGSCTPEGTELKMRLPDALETGCSKCNEKQKAGAKKMIEHLIKNDRDKWDKLMEKYDPESKYRTKFEDELKTLSVSA</sequence>
<dbReference type="PANTHER" id="PTHR11257:SF12">
    <property type="entry name" value="EJACULATORY BULB-SPECIFIC PROTEIN 3-RELATED"/>
    <property type="match status" value="1"/>
</dbReference>
<dbReference type="OrthoDB" id="6344725at2759"/>
<feature type="chain" id="PRO_5018582134" evidence="1">
    <location>
        <begin position="18"/>
        <end position="128"/>
    </location>
</feature>
<feature type="non-terminal residue" evidence="2">
    <location>
        <position position="1"/>
    </location>
</feature>
<dbReference type="RefSeq" id="XP_044013607.1">
    <property type="nucleotide sequence ID" value="XM_044157672.1"/>
</dbReference>
<dbReference type="SUPFAM" id="SSF100910">
    <property type="entry name" value="Chemosensory protein Csp2"/>
    <property type="match status" value="1"/>
</dbReference>
<dbReference type="GeneID" id="122855961"/>
<accession>A0A3S5HST1</accession>
<organism evidence="2">
    <name type="scientific">Aphidius gifuensis</name>
    <name type="common">Parasitoid wasp</name>
    <dbReference type="NCBI Taxonomy" id="684658"/>
    <lineage>
        <taxon>Eukaryota</taxon>
        <taxon>Metazoa</taxon>
        <taxon>Ecdysozoa</taxon>
        <taxon>Arthropoda</taxon>
        <taxon>Hexapoda</taxon>
        <taxon>Insecta</taxon>
        <taxon>Pterygota</taxon>
        <taxon>Neoptera</taxon>
        <taxon>Endopterygota</taxon>
        <taxon>Hymenoptera</taxon>
        <taxon>Apocrita</taxon>
        <taxon>Ichneumonoidea</taxon>
        <taxon>Braconidae</taxon>
        <taxon>Aphidiinae</taxon>
        <taxon>Aphidius</taxon>
    </lineage>
</organism>
<dbReference type="Pfam" id="PF03392">
    <property type="entry name" value="OS-D"/>
    <property type="match status" value="1"/>
</dbReference>
<dbReference type="KEGG" id="agif:122855961"/>
<feature type="signal peptide" evidence="1">
    <location>
        <begin position="1"/>
        <end position="17"/>
    </location>
</feature>
<reference evidence="2" key="1">
    <citation type="journal article" date="2018" name="Front. Physiol.">
        <title>Differential Expression Analysis of Olfactory Genes Based on a Combination of Sequencing Platforms and Behavioral Investigations in Aphidius gifuensis.</title>
        <authorList>
            <person name="Fan J."/>
            <person name="Zhang Q."/>
            <person name="Xu Q."/>
            <person name="Xue W."/>
            <person name="Han Z."/>
            <person name="Sun J."/>
            <person name="Chen J."/>
        </authorList>
    </citation>
    <scope>NUCLEOTIDE SEQUENCE</scope>
</reference>